<gene>
    <name evidence="3" type="ORF">GCM10009539_53450</name>
</gene>
<feature type="compositionally biased region" description="Basic and acidic residues" evidence="1">
    <location>
        <begin position="111"/>
        <end position="126"/>
    </location>
</feature>
<evidence type="ECO:0000256" key="1">
    <source>
        <dbReference type="SAM" id="MobiDB-lite"/>
    </source>
</evidence>
<evidence type="ECO:0000256" key="2">
    <source>
        <dbReference type="SAM" id="Phobius"/>
    </source>
</evidence>
<keyword evidence="4" id="KW-1185">Reference proteome</keyword>
<feature type="transmembrane region" description="Helical" evidence="2">
    <location>
        <begin position="31"/>
        <end position="51"/>
    </location>
</feature>
<feature type="region of interest" description="Disordered" evidence="1">
    <location>
        <begin position="100"/>
        <end position="139"/>
    </location>
</feature>
<organism evidence="3 4">
    <name type="scientific">Cryptosporangium japonicum</name>
    <dbReference type="NCBI Taxonomy" id="80872"/>
    <lineage>
        <taxon>Bacteria</taxon>
        <taxon>Bacillati</taxon>
        <taxon>Actinomycetota</taxon>
        <taxon>Actinomycetes</taxon>
        <taxon>Cryptosporangiales</taxon>
        <taxon>Cryptosporangiaceae</taxon>
        <taxon>Cryptosporangium</taxon>
    </lineage>
</organism>
<evidence type="ECO:0000313" key="4">
    <source>
        <dbReference type="Proteomes" id="UP001500967"/>
    </source>
</evidence>
<feature type="transmembrane region" description="Helical" evidence="2">
    <location>
        <begin position="57"/>
        <end position="78"/>
    </location>
</feature>
<name>A0ABP3EER7_9ACTN</name>
<keyword evidence="2" id="KW-0472">Membrane</keyword>
<protein>
    <recommendedName>
        <fullName evidence="5">DUF3099 domain-containing protein</fullName>
    </recommendedName>
</protein>
<reference evidence="4" key="1">
    <citation type="journal article" date="2019" name="Int. J. Syst. Evol. Microbiol.">
        <title>The Global Catalogue of Microorganisms (GCM) 10K type strain sequencing project: providing services to taxonomists for standard genome sequencing and annotation.</title>
        <authorList>
            <consortium name="The Broad Institute Genomics Platform"/>
            <consortium name="The Broad Institute Genome Sequencing Center for Infectious Disease"/>
            <person name="Wu L."/>
            <person name="Ma J."/>
        </authorList>
    </citation>
    <scope>NUCLEOTIDE SEQUENCE [LARGE SCALE GENOMIC DNA]</scope>
    <source>
        <strain evidence="4">JCM 10425</strain>
    </source>
</reference>
<evidence type="ECO:0000313" key="3">
    <source>
        <dbReference type="EMBL" id="GAA0261201.1"/>
    </source>
</evidence>
<dbReference type="Proteomes" id="UP001500967">
    <property type="component" value="Unassembled WGS sequence"/>
</dbReference>
<proteinExistence type="predicted"/>
<comment type="caution">
    <text evidence="3">The sequence shown here is derived from an EMBL/GenBank/DDBJ whole genome shotgun (WGS) entry which is preliminary data.</text>
</comment>
<dbReference type="EMBL" id="BAAAGX010000020">
    <property type="protein sequence ID" value="GAA0261201.1"/>
    <property type="molecule type" value="Genomic_DNA"/>
</dbReference>
<sequence length="139" mass="15867">MERVQRRSRVEVITGAERSPADQLRDRQWRYFGLMMLRVVCLLVAAVLVSLDVPYALAWVGVLTVGMVLFPWIAVMVANDRPPREENRFSNRLRRVPAAARALVSTPSEPEPERRDEPPARPELTQRELPPGARVIDQD</sequence>
<evidence type="ECO:0008006" key="5">
    <source>
        <dbReference type="Google" id="ProtNLM"/>
    </source>
</evidence>
<accession>A0ABP3EER7</accession>
<dbReference type="Pfam" id="PF11298">
    <property type="entry name" value="DUF3099"/>
    <property type="match status" value="1"/>
</dbReference>
<keyword evidence="2" id="KW-0812">Transmembrane</keyword>
<keyword evidence="2" id="KW-1133">Transmembrane helix</keyword>
<dbReference type="InterPro" id="IPR021449">
    <property type="entry name" value="DUF3099"/>
</dbReference>